<evidence type="ECO:0000259" key="1">
    <source>
        <dbReference type="PROSITE" id="PS51186"/>
    </source>
</evidence>
<name>A0A1R4GWL6_9MICC</name>
<accession>A0A1R4GWL6</accession>
<dbReference type="Gene3D" id="3.40.630.30">
    <property type="match status" value="1"/>
</dbReference>
<keyword evidence="3" id="KW-1185">Reference proteome</keyword>
<dbReference type="Pfam" id="PF13302">
    <property type="entry name" value="Acetyltransf_3"/>
    <property type="match status" value="1"/>
</dbReference>
<dbReference type="RefSeq" id="WP_198962398.1">
    <property type="nucleotide sequence ID" value="NZ_FUHW01000053.1"/>
</dbReference>
<dbReference type="GO" id="GO:0016747">
    <property type="term" value="F:acyltransferase activity, transferring groups other than amino-acyl groups"/>
    <property type="evidence" value="ECO:0007669"/>
    <property type="project" value="InterPro"/>
</dbReference>
<sequence length="169" mass="17887">MLRRLSAADEEQALVAHGEMSLEGFDFLLDYDAGEDFAGYLAGLEAGERGEGLAPGRVPHTFLVAEDAGLLLGRVSLRHELTPMLATIGGHIGFGVRPGFRGRGYAGVLLAAALGRAAELGIDQVLVTCDETNHASAAVIERAGGIHEDTVELLPGHSKRRYWIATALV</sequence>
<dbReference type="PROSITE" id="PS51186">
    <property type="entry name" value="GNAT"/>
    <property type="match status" value="1"/>
</dbReference>
<dbReference type="InterPro" id="IPR016181">
    <property type="entry name" value="Acyl_CoA_acyltransferase"/>
</dbReference>
<keyword evidence="2" id="KW-0808">Transferase</keyword>
<dbReference type="EC" id="2.3.1.-" evidence="2"/>
<organism evidence="2 3">
    <name type="scientific">Arthrobacter rhombi</name>
    <dbReference type="NCBI Taxonomy" id="71253"/>
    <lineage>
        <taxon>Bacteria</taxon>
        <taxon>Bacillati</taxon>
        <taxon>Actinomycetota</taxon>
        <taxon>Actinomycetes</taxon>
        <taxon>Micrococcales</taxon>
        <taxon>Micrococcaceae</taxon>
        <taxon>Arthrobacter</taxon>
    </lineage>
</organism>
<dbReference type="InterPro" id="IPR000182">
    <property type="entry name" value="GNAT_dom"/>
</dbReference>
<protein>
    <submittedName>
        <fullName evidence="2">Acetyltransferase</fullName>
        <ecNumber evidence="2">2.3.1.-</ecNumber>
    </submittedName>
</protein>
<keyword evidence="2" id="KW-0012">Acyltransferase</keyword>
<feature type="domain" description="N-acetyltransferase" evidence="1">
    <location>
        <begin position="1"/>
        <end position="169"/>
    </location>
</feature>
<gene>
    <name evidence="2" type="ORF">FM101_15350</name>
</gene>
<dbReference type="PANTHER" id="PTHR39173:SF1">
    <property type="entry name" value="ACETYLTRANSFERASE"/>
    <property type="match status" value="1"/>
</dbReference>
<evidence type="ECO:0000313" key="2">
    <source>
        <dbReference type="EMBL" id="SJM72568.1"/>
    </source>
</evidence>
<dbReference type="SUPFAM" id="SSF55729">
    <property type="entry name" value="Acyl-CoA N-acyltransferases (Nat)"/>
    <property type="match status" value="1"/>
</dbReference>
<dbReference type="AlphaFoldDB" id="A0A1R4GWL6"/>
<dbReference type="EMBL" id="FUHW01000053">
    <property type="protein sequence ID" value="SJM72568.1"/>
    <property type="molecule type" value="Genomic_DNA"/>
</dbReference>
<dbReference type="PANTHER" id="PTHR39173">
    <property type="entry name" value="ACETYLTRANSFERASE"/>
    <property type="match status" value="1"/>
</dbReference>
<proteinExistence type="predicted"/>
<reference evidence="2 3" key="1">
    <citation type="submission" date="2017-02" db="EMBL/GenBank/DDBJ databases">
        <authorList>
            <person name="Peterson S.W."/>
        </authorList>
    </citation>
    <scope>NUCLEOTIDE SEQUENCE [LARGE SCALE GENOMIC DNA]</scope>
    <source>
        <strain evidence="2 3">B Ar 00.02</strain>
    </source>
</reference>
<evidence type="ECO:0000313" key="3">
    <source>
        <dbReference type="Proteomes" id="UP000195913"/>
    </source>
</evidence>
<dbReference type="Proteomes" id="UP000195913">
    <property type="component" value="Unassembled WGS sequence"/>
</dbReference>